<gene>
    <name evidence="2" type="ORF">XENOCAPTIV_011102</name>
</gene>
<name>A0ABV0RQG3_9TELE</name>
<feature type="non-terminal residue" evidence="2">
    <location>
        <position position="1"/>
    </location>
</feature>
<organism evidence="2 3">
    <name type="scientific">Xenoophorus captivus</name>
    <dbReference type="NCBI Taxonomy" id="1517983"/>
    <lineage>
        <taxon>Eukaryota</taxon>
        <taxon>Metazoa</taxon>
        <taxon>Chordata</taxon>
        <taxon>Craniata</taxon>
        <taxon>Vertebrata</taxon>
        <taxon>Euteleostomi</taxon>
        <taxon>Actinopterygii</taxon>
        <taxon>Neopterygii</taxon>
        <taxon>Teleostei</taxon>
        <taxon>Neoteleostei</taxon>
        <taxon>Acanthomorphata</taxon>
        <taxon>Ovalentaria</taxon>
        <taxon>Atherinomorphae</taxon>
        <taxon>Cyprinodontiformes</taxon>
        <taxon>Goodeidae</taxon>
        <taxon>Xenoophorus</taxon>
    </lineage>
</organism>
<dbReference type="PANTHER" id="PTHR46957">
    <property type="entry name" value="CYTOKINE RECEPTOR"/>
    <property type="match status" value="1"/>
</dbReference>
<dbReference type="EMBL" id="JAHRIN010052801">
    <property type="protein sequence ID" value="MEQ2210290.1"/>
    <property type="molecule type" value="Genomic_DNA"/>
</dbReference>
<dbReference type="InterPro" id="IPR036116">
    <property type="entry name" value="FN3_sf"/>
</dbReference>
<comment type="caution">
    <text evidence="2">The sequence shown here is derived from an EMBL/GenBank/DDBJ whole genome shotgun (WGS) entry which is preliminary data.</text>
</comment>
<dbReference type="SUPFAM" id="SSF49265">
    <property type="entry name" value="Fibronectin type III"/>
    <property type="match status" value="2"/>
</dbReference>
<evidence type="ECO:0000259" key="1">
    <source>
        <dbReference type="PROSITE" id="PS50853"/>
    </source>
</evidence>
<dbReference type="PROSITE" id="PS50853">
    <property type="entry name" value="FN3"/>
    <property type="match status" value="1"/>
</dbReference>
<sequence length="220" mass="24613">PATVGNPNAVHAGRDDYLKLCWQYTRYLCNIVFPVSRAAVLTPKACLQVYWHHAAGDLDRYVVLISYNHTILQNQSVPTGHNECTFSSLMPGRLYTVTVETWSGSYVSSVSTHGRTRESELKERNLAACGVGFFSPMVCFSVPAAVRNLSVRNTGTADLNVTWSPALGDVDHYEVRSDSFTIFINHLLNILHTCCLMWSLNLVMVLSQGSVRFTYLLTFR</sequence>
<dbReference type="InterPro" id="IPR003961">
    <property type="entry name" value="FN3_dom"/>
</dbReference>
<protein>
    <recommendedName>
        <fullName evidence="1">Fibronectin type-III domain-containing protein</fullName>
    </recommendedName>
</protein>
<reference evidence="2 3" key="1">
    <citation type="submission" date="2021-06" db="EMBL/GenBank/DDBJ databases">
        <authorList>
            <person name="Palmer J.M."/>
        </authorList>
    </citation>
    <scope>NUCLEOTIDE SEQUENCE [LARGE SCALE GENOMIC DNA]</scope>
    <source>
        <strain evidence="2 3">XC_2019</strain>
        <tissue evidence="2">Muscle</tissue>
    </source>
</reference>
<evidence type="ECO:0000313" key="2">
    <source>
        <dbReference type="EMBL" id="MEQ2210290.1"/>
    </source>
</evidence>
<dbReference type="Proteomes" id="UP001434883">
    <property type="component" value="Unassembled WGS sequence"/>
</dbReference>
<feature type="domain" description="Fibronectin type-III" evidence="1">
    <location>
        <begin position="31"/>
        <end position="119"/>
    </location>
</feature>
<dbReference type="InterPro" id="IPR013783">
    <property type="entry name" value="Ig-like_fold"/>
</dbReference>
<accession>A0ABV0RQG3</accession>
<dbReference type="Gene3D" id="2.60.40.10">
    <property type="entry name" value="Immunoglobulins"/>
    <property type="match status" value="1"/>
</dbReference>
<dbReference type="PANTHER" id="PTHR46957:SF2">
    <property type="entry name" value="RECEPTOR-TYPE TYROSINE-PROTEIN PHOSPHATASE BETA"/>
    <property type="match status" value="1"/>
</dbReference>
<evidence type="ECO:0000313" key="3">
    <source>
        <dbReference type="Proteomes" id="UP001434883"/>
    </source>
</evidence>
<dbReference type="Pfam" id="PF00041">
    <property type="entry name" value="fn3"/>
    <property type="match status" value="1"/>
</dbReference>
<keyword evidence="3" id="KW-1185">Reference proteome</keyword>
<proteinExistence type="predicted"/>
<dbReference type="InterPro" id="IPR050713">
    <property type="entry name" value="RTP_Phos/Ushers"/>
</dbReference>